<dbReference type="GO" id="GO:0004775">
    <property type="term" value="F:succinate-CoA ligase (ADP-forming) activity"/>
    <property type="evidence" value="ECO:0007669"/>
    <property type="project" value="TreeGrafter"/>
</dbReference>
<feature type="domain" description="ATP-citrate synthase ATP-grasp" evidence="15">
    <location>
        <begin position="2"/>
        <end position="260"/>
    </location>
</feature>
<keyword evidence="5" id="KW-0963">Cytoplasm</keyword>
<evidence type="ECO:0000259" key="14">
    <source>
        <dbReference type="Pfam" id="PF16114"/>
    </source>
</evidence>
<keyword evidence="12" id="KW-0012">Acyltransferase</keyword>
<protein>
    <recommendedName>
        <fullName evidence="4">ATP citrate synthase</fullName>
        <ecNumber evidence="4">2.3.3.8</ecNumber>
    </recommendedName>
</protein>
<dbReference type="PANTHER" id="PTHR11815:SF10">
    <property type="entry name" value="SUCCINATE--COA LIGASE [GDP-FORMING] SUBUNIT BETA, MITOCHONDRIAL"/>
    <property type="match status" value="1"/>
</dbReference>
<evidence type="ECO:0000313" key="16">
    <source>
        <dbReference type="EMBL" id="CAF9917247.1"/>
    </source>
</evidence>
<dbReference type="PANTHER" id="PTHR11815">
    <property type="entry name" value="SUCCINYL-COA SYNTHETASE BETA CHAIN"/>
    <property type="match status" value="1"/>
</dbReference>
<evidence type="ECO:0000256" key="6">
    <source>
        <dbReference type="ARBA" id="ARBA00022516"/>
    </source>
</evidence>
<dbReference type="OrthoDB" id="5295093at2759"/>
<dbReference type="InterPro" id="IPR056749">
    <property type="entry name" value="Citrate_synth_N"/>
</dbReference>
<evidence type="ECO:0000256" key="7">
    <source>
        <dbReference type="ARBA" id="ARBA00022553"/>
    </source>
</evidence>
<evidence type="ECO:0000313" key="17">
    <source>
        <dbReference type="Proteomes" id="UP000664521"/>
    </source>
</evidence>
<evidence type="ECO:0000256" key="13">
    <source>
        <dbReference type="ARBA" id="ARBA00047593"/>
    </source>
</evidence>
<dbReference type="Gene3D" id="3.30.470.110">
    <property type="match status" value="1"/>
</dbReference>
<keyword evidence="9" id="KW-0547">Nucleotide-binding</keyword>
<dbReference type="Proteomes" id="UP000664521">
    <property type="component" value="Unassembled WGS sequence"/>
</dbReference>
<dbReference type="EMBL" id="CAJPDS010000019">
    <property type="protein sequence ID" value="CAF9917247.1"/>
    <property type="molecule type" value="Genomic_DNA"/>
</dbReference>
<dbReference type="GO" id="GO:0006104">
    <property type="term" value="P:succinyl-CoA metabolic process"/>
    <property type="evidence" value="ECO:0007669"/>
    <property type="project" value="TreeGrafter"/>
</dbReference>
<evidence type="ECO:0000259" key="15">
    <source>
        <dbReference type="Pfam" id="PF24948"/>
    </source>
</evidence>
<evidence type="ECO:0000256" key="3">
    <source>
        <dbReference type="ARBA" id="ARBA00010719"/>
    </source>
</evidence>
<keyword evidence="10" id="KW-0067">ATP-binding</keyword>
<dbReference type="GO" id="GO:0005524">
    <property type="term" value="F:ATP binding"/>
    <property type="evidence" value="ECO:0007669"/>
    <property type="project" value="UniProtKB-KW"/>
</dbReference>
<comment type="catalytic activity">
    <reaction evidence="13">
        <text>oxaloacetate + acetyl-CoA + ADP + phosphate = citrate + ATP + CoA</text>
        <dbReference type="Rhea" id="RHEA:21160"/>
        <dbReference type="ChEBI" id="CHEBI:16452"/>
        <dbReference type="ChEBI" id="CHEBI:16947"/>
        <dbReference type="ChEBI" id="CHEBI:30616"/>
        <dbReference type="ChEBI" id="CHEBI:43474"/>
        <dbReference type="ChEBI" id="CHEBI:57287"/>
        <dbReference type="ChEBI" id="CHEBI:57288"/>
        <dbReference type="ChEBI" id="CHEBI:456216"/>
        <dbReference type="EC" id="2.3.3.8"/>
    </reaction>
</comment>
<gene>
    <name evidence="16" type="primary">ACL2</name>
    <name evidence="16" type="ORF">HETSPECPRED_003190</name>
</gene>
<dbReference type="InterPro" id="IPR016102">
    <property type="entry name" value="Succinyl-CoA_synth-like"/>
</dbReference>
<dbReference type="EC" id="2.3.3.8" evidence="4"/>
<evidence type="ECO:0000256" key="8">
    <source>
        <dbReference type="ARBA" id="ARBA00022679"/>
    </source>
</evidence>
<evidence type="ECO:0000256" key="11">
    <source>
        <dbReference type="ARBA" id="ARBA00023098"/>
    </source>
</evidence>
<reference evidence="16" key="1">
    <citation type="submission" date="2021-03" db="EMBL/GenBank/DDBJ databases">
        <authorList>
            <person name="Tagirdzhanova G."/>
        </authorList>
    </citation>
    <scope>NUCLEOTIDE SEQUENCE</scope>
</reference>
<sequence length="487" mass="52633">MAAKSILEADGKAILNYHLTRAPTIKPSPLPPTSVHNPPPKLASLYFPEDAAVSAVLDQAESTYPWLLAPDAKFVAKPDQLIKRRGKSGLLALNKSWADARAWIEARAGKVQQVETVQGALRQFLVEPFVPHPQDTEYYININSVRDGDWILFTDEGGVDVGDVDAKAAKLLVPVDLAEYPSNDEIASALLKKVPKGVHNVLVDFITRLYAVYVDCQFTYLEINPLVVIPNSAGTSAEVHFLDLAAKLDQTAEFECGVKWAVARSPGALGLPGVKTDGKVSIDAGPPIEFPAPFGREMSKEEAYIAELDAKTGASLKLTVLNAKGRIWTLVAGGGASVVYADAIASSGFADELANYGEYSGAPTETQTFYYARTVLDLMLRAPTHPEGKVLFIGGGIANFTNVASTFKGVIRALREYAPTLIEHKVQIWVRRAGPNFQEGLRNIKAVGSELKLDMHVYGPDMHVSGIVPLALVPGKKDKETVKEFSG</sequence>
<dbReference type="Pfam" id="PF16114">
    <property type="entry name" value="Citrate_bind"/>
    <property type="match status" value="1"/>
</dbReference>
<keyword evidence="7" id="KW-0597">Phosphoprotein</keyword>
<dbReference type="FunFam" id="3.40.50.261:FF:000004">
    <property type="entry name" value="ATP-citrate synthase subunit"/>
    <property type="match status" value="1"/>
</dbReference>
<evidence type="ECO:0000256" key="10">
    <source>
        <dbReference type="ARBA" id="ARBA00022840"/>
    </source>
</evidence>
<dbReference type="GO" id="GO:0006099">
    <property type="term" value="P:tricarboxylic acid cycle"/>
    <property type="evidence" value="ECO:0007669"/>
    <property type="project" value="TreeGrafter"/>
</dbReference>
<dbReference type="Gene3D" id="3.40.50.261">
    <property type="entry name" value="Succinyl-CoA synthetase domains"/>
    <property type="match status" value="1"/>
</dbReference>
<evidence type="ECO:0000256" key="5">
    <source>
        <dbReference type="ARBA" id="ARBA00022490"/>
    </source>
</evidence>
<feature type="domain" description="ATP-citrate synthase citrate-binding" evidence="14">
    <location>
        <begin position="296"/>
        <end position="472"/>
    </location>
</feature>
<dbReference type="GO" id="GO:0042709">
    <property type="term" value="C:succinate-CoA ligase complex"/>
    <property type="evidence" value="ECO:0007669"/>
    <property type="project" value="TreeGrafter"/>
</dbReference>
<evidence type="ECO:0000256" key="1">
    <source>
        <dbReference type="ARBA" id="ARBA00004496"/>
    </source>
</evidence>
<comment type="similarity">
    <text evidence="3">In the N-terminal section; belongs to the succinate/malate CoA ligase beta subunit family.</text>
</comment>
<comment type="subcellular location">
    <subcellularLocation>
        <location evidence="1">Cytoplasm</location>
    </subcellularLocation>
</comment>
<evidence type="ECO:0000256" key="12">
    <source>
        <dbReference type="ARBA" id="ARBA00023315"/>
    </source>
</evidence>
<keyword evidence="6" id="KW-0444">Lipid biosynthesis</keyword>
<accession>A0A8H3F2K3</accession>
<dbReference type="FunFam" id="3.30.470.110:FF:000003">
    <property type="entry name" value="ATP-citrate synthase subunit 2"/>
    <property type="match status" value="1"/>
</dbReference>
<evidence type="ECO:0000256" key="2">
    <source>
        <dbReference type="ARBA" id="ARBA00005899"/>
    </source>
</evidence>
<comment type="caution">
    <text evidence="16">The sequence shown here is derived from an EMBL/GenBank/DDBJ whole genome shotgun (WGS) entry which is preliminary data.</text>
</comment>
<name>A0A8H3F2K3_9LECA</name>
<comment type="similarity">
    <text evidence="2">In the C-terminal section; belongs to the succinate/malate CoA ligase alpha subunit family.</text>
</comment>
<keyword evidence="17" id="KW-1185">Reference proteome</keyword>
<keyword evidence="8" id="KW-0808">Transferase</keyword>
<dbReference type="GO" id="GO:0006629">
    <property type="term" value="P:lipid metabolic process"/>
    <property type="evidence" value="ECO:0007669"/>
    <property type="project" value="UniProtKB-KW"/>
</dbReference>
<dbReference type="AlphaFoldDB" id="A0A8H3F2K3"/>
<dbReference type="GO" id="GO:0003878">
    <property type="term" value="F:ATP citrate synthase activity"/>
    <property type="evidence" value="ECO:0007669"/>
    <property type="project" value="UniProtKB-EC"/>
</dbReference>
<organism evidence="16 17">
    <name type="scientific">Heterodermia speciosa</name>
    <dbReference type="NCBI Taxonomy" id="116794"/>
    <lineage>
        <taxon>Eukaryota</taxon>
        <taxon>Fungi</taxon>
        <taxon>Dikarya</taxon>
        <taxon>Ascomycota</taxon>
        <taxon>Pezizomycotina</taxon>
        <taxon>Lecanoromycetes</taxon>
        <taxon>OSLEUM clade</taxon>
        <taxon>Lecanoromycetidae</taxon>
        <taxon>Caliciales</taxon>
        <taxon>Physciaceae</taxon>
        <taxon>Heterodermia</taxon>
    </lineage>
</organism>
<dbReference type="SUPFAM" id="SSF52210">
    <property type="entry name" value="Succinyl-CoA synthetase domains"/>
    <property type="match status" value="1"/>
</dbReference>
<dbReference type="InterPro" id="IPR032263">
    <property type="entry name" value="Citrate-bd"/>
</dbReference>
<keyword evidence="11" id="KW-0443">Lipid metabolism</keyword>
<evidence type="ECO:0000256" key="9">
    <source>
        <dbReference type="ARBA" id="ARBA00022741"/>
    </source>
</evidence>
<proteinExistence type="inferred from homology"/>
<dbReference type="SUPFAM" id="SSF56059">
    <property type="entry name" value="Glutathione synthetase ATP-binding domain-like"/>
    <property type="match status" value="1"/>
</dbReference>
<dbReference type="Pfam" id="PF24948">
    <property type="entry name" value="Citrate_synth_N"/>
    <property type="match status" value="1"/>
</dbReference>
<evidence type="ECO:0000256" key="4">
    <source>
        <dbReference type="ARBA" id="ARBA00012639"/>
    </source>
</evidence>